<gene>
    <name evidence="2" type="ORF">GOP47_0011287</name>
</gene>
<keyword evidence="1" id="KW-0732">Signal</keyword>
<reference evidence="2" key="1">
    <citation type="submission" date="2021-01" db="EMBL/GenBank/DDBJ databases">
        <title>Adiantum capillus-veneris genome.</title>
        <authorList>
            <person name="Fang Y."/>
            <person name="Liao Q."/>
        </authorList>
    </citation>
    <scope>NUCLEOTIDE SEQUENCE</scope>
    <source>
        <strain evidence="2">H3</strain>
        <tissue evidence="2">Leaf</tissue>
    </source>
</reference>
<proteinExistence type="predicted"/>
<evidence type="ECO:0008006" key="4">
    <source>
        <dbReference type="Google" id="ProtNLM"/>
    </source>
</evidence>
<evidence type="ECO:0000313" key="2">
    <source>
        <dbReference type="EMBL" id="KAI5073274.1"/>
    </source>
</evidence>
<keyword evidence="3" id="KW-1185">Reference proteome</keyword>
<dbReference type="AlphaFoldDB" id="A0A9D4USX6"/>
<organism evidence="2 3">
    <name type="scientific">Adiantum capillus-veneris</name>
    <name type="common">Maidenhair fern</name>
    <dbReference type="NCBI Taxonomy" id="13818"/>
    <lineage>
        <taxon>Eukaryota</taxon>
        <taxon>Viridiplantae</taxon>
        <taxon>Streptophyta</taxon>
        <taxon>Embryophyta</taxon>
        <taxon>Tracheophyta</taxon>
        <taxon>Polypodiopsida</taxon>
        <taxon>Polypodiidae</taxon>
        <taxon>Polypodiales</taxon>
        <taxon>Pteridineae</taxon>
        <taxon>Pteridaceae</taxon>
        <taxon>Vittarioideae</taxon>
        <taxon>Adiantum</taxon>
    </lineage>
</organism>
<evidence type="ECO:0000313" key="3">
    <source>
        <dbReference type="Proteomes" id="UP000886520"/>
    </source>
</evidence>
<name>A0A9D4USX6_ADICA</name>
<dbReference type="Proteomes" id="UP000886520">
    <property type="component" value="Chromosome 11"/>
</dbReference>
<sequence length="96" mass="10893">MAMAKLLLKVLSFFSLTYAFNIIFIHHPEHSLTFRFPPLPDLLHDTCLHGDSRSRSALELHCFFNTGAACDLKITIAIGTSHSFRSLHYTYPPRSS</sequence>
<dbReference type="EMBL" id="JABFUD020000011">
    <property type="protein sequence ID" value="KAI5073274.1"/>
    <property type="molecule type" value="Genomic_DNA"/>
</dbReference>
<feature type="signal peptide" evidence="1">
    <location>
        <begin position="1"/>
        <end position="19"/>
    </location>
</feature>
<protein>
    <recommendedName>
        <fullName evidence="4">Secreted protein</fullName>
    </recommendedName>
</protein>
<feature type="chain" id="PRO_5039436792" description="Secreted protein" evidence="1">
    <location>
        <begin position="20"/>
        <end position="96"/>
    </location>
</feature>
<comment type="caution">
    <text evidence="2">The sequence shown here is derived from an EMBL/GenBank/DDBJ whole genome shotgun (WGS) entry which is preliminary data.</text>
</comment>
<evidence type="ECO:0000256" key="1">
    <source>
        <dbReference type="SAM" id="SignalP"/>
    </source>
</evidence>
<accession>A0A9D4USX6</accession>